<gene>
    <name evidence="1" type="ORF">DSO57_1009158</name>
</gene>
<evidence type="ECO:0000313" key="1">
    <source>
        <dbReference type="EMBL" id="KAJ9062606.1"/>
    </source>
</evidence>
<protein>
    <submittedName>
        <fullName evidence="1">Uncharacterized protein</fullName>
    </submittedName>
</protein>
<name>A0ACC2SK42_9FUNG</name>
<reference evidence="1" key="1">
    <citation type="submission" date="2022-04" db="EMBL/GenBank/DDBJ databases">
        <title>Genome of the entomopathogenic fungus Entomophthora muscae.</title>
        <authorList>
            <person name="Elya C."/>
            <person name="Lovett B.R."/>
            <person name="Lee E."/>
            <person name="Macias A.M."/>
            <person name="Hajek A.E."/>
            <person name="De Bivort B.L."/>
            <person name="Kasson M.T."/>
            <person name="De Fine Licht H.H."/>
            <person name="Stajich J.E."/>
        </authorList>
    </citation>
    <scope>NUCLEOTIDE SEQUENCE</scope>
    <source>
        <strain evidence="1">Berkeley</strain>
    </source>
</reference>
<accession>A0ACC2SK42</accession>
<proteinExistence type="predicted"/>
<comment type="caution">
    <text evidence="1">The sequence shown here is derived from an EMBL/GenBank/DDBJ whole genome shotgun (WGS) entry which is preliminary data.</text>
</comment>
<sequence length="573" mass="64400">MLSLAIKPEPKDVKEKLQLGGGQVGRPLKTCDQCRKSRRKCDNLSPRCSLCQMRGRACTYNEIAKKMKDGLNVYTKSRSKETQIEVPCLTSRLRYWLHNQSSAVTSAYNPSLVLMATRSRVLPSLLAHLQGCVIPTLPGVANSLREDENNALTLELIEIYFNNINPYCPVVNQKQFKAAFDEPIWLIQFQLLVSTVMFVSVGYHPEFNVALKVWSLLATRTRLLLQKCYMIPHPATMQALLLLGMQFNTSDKDGLAPYSSFYLGMAHRMGIQLGYHRHPPLSPYSSEQRLRTWWAIHITEQLLMHCTGRPPSIPLCDRHVRLPSPVLPSLQTDPDTKIGDYHRFTLFYARLISRVSILRHKFPEAVTPAIRLGSVDPSPCKPNSSLKLATECWKLEAAFHQWFRTYSAPPSATHHLLQPPPPGDYFLASIHLNYFLALHEIAATLRHPSDQVGPGLAGLLPIAPVLTLAAFTKCSPTEKCIALALLGSSTLMSSIGLETFVFHGTSFKYWCSSQFMFTMLELTQRHPKNHLVPAARSYLAFAMTALVQGQARWSCLSDFATKARTILKLFPSP</sequence>
<dbReference type="Proteomes" id="UP001165960">
    <property type="component" value="Unassembled WGS sequence"/>
</dbReference>
<keyword evidence="2" id="KW-1185">Reference proteome</keyword>
<dbReference type="EMBL" id="QTSX02004999">
    <property type="protein sequence ID" value="KAJ9062606.1"/>
    <property type="molecule type" value="Genomic_DNA"/>
</dbReference>
<evidence type="ECO:0000313" key="2">
    <source>
        <dbReference type="Proteomes" id="UP001165960"/>
    </source>
</evidence>
<organism evidence="1 2">
    <name type="scientific">Entomophthora muscae</name>
    <dbReference type="NCBI Taxonomy" id="34485"/>
    <lineage>
        <taxon>Eukaryota</taxon>
        <taxon>Fungi</taxon>
        <taxon>Fungi incertae sedis</taxon>
        <taxon>Zoopagomycota</taxon>
        <taxon>Entomophthoromycotina</taxon>
        <taxon>Entomophthoromycetes</taxon>
        <taxon>Entomophthorales</taxon>
        <taxon>Entomophthoraceae</taxon>
        <taxon>Entomophthora</taxon>
    </lineage>
</organism>